<dbReference type="CDD" id="cd16037">
    <property type="entry name" value="sulfatase_like"/>
    <property type="match status" value="1"/>
</dbReference>
<dbReference type="Gene3D" id="3.40.720.10">
    <property type="entry name" value="Alkaline Phosphatase, subunit A"/>
    <property type="match status" value="1"/>
</dbReference>
<evidence type="ECO:0000313" key="4">
    <source>
        <dbReference type="EMBL" id="SDT21697.1"/>
    </source>
</evidence>
<reference evidence="4 5" key="1">
    <citation type="submission" date="2016-10" db="EMBL/GenBank/DDBJ databases">
        <authorList>
            <person name="de Groot N.N."/>
        </authorList>
    </citation>
    <scope>NUCLEOTIDE SEQUENCE [LARGE SCALE GENOMIC DNA]</scope>
    <source>
        <strain evidence="4 5">DSM 21800</strain>
    </source>
</reference>
<dbReference type="Proteomes" id="UP000199103">
    <property type="component" value="Chromosome I"/>
</dbReference>
<dbReference type="GO" id="GO:0005737">
    <property type="term" value="C:cytoplasm"/>
    <property type="evidence" value="ECO:0007669"/>
    <property type="project" value="TreeGrafter"/>
</dbReference>
<dbReference type="GO" id="GO:0008484">
    <property type="term" value="F:sulfuric ester hydrolase activity"/>
    <property type="evidence" value="ECO:0007669"/>
    <property type="project" value="TreeGrafter"/>
</dbReference>
<dbReference type="RefSeq" id="WP_091527788.1">
    <property type="nucleotide sequence ID" value="NZ_LT629772.1"/>
</dbReference>
<proteinExistence type="predicted"/>
<name>A0A1H1YJR5_9ACTN</name>
<dbReference type="InterPro" id="IPR000917">
    <property type="entry name" value="Sulfatase_N"/>
</dbReference>
<dbReference type="SUPFAM" id="SSF53649">
    <property type="entry name" value="Alkaline phosphatase-like"/>
    <property type="match status" value="1"/>
</dbReference>
<feature type="domain" description="Sulfatase N-terminal" evidence="3">
    <location>
        <begin position="5"/>
        <end position="342"/>
    </location>
</feature>
<sequence>MDGPPNIVVILSDEHAADAAGFAGHPQVRTPQLDRLSRSGVTFDNAYCTSPMCVPSRLSMLTGRYVHRIGAWDNEVSPSPEFPTWGDHLRPAGYRSVLDGRTHVNGDDRLVGFDGRLVDDHPDWLASSGRPVPRTADWQRGSNSHVSEVAVGPHHHTDSDRATTRAAVDFLQGRQRAAPFLLYVGYMHPHFPFVVPPDYADLYDADQVPLPTGWDTPVRMQHPVIAQLRHSFRNDEPLAADQVRAATAAYWALITHLDDQIGLLLAALENTGLTDATVVIYTSDHGEMAGRHGIWQKQCFYEPAVRVPMIIRDGRSPDGAGRRESTPVSTVDLLPTLRDLAGLPGDPELPGRSLLGPLSPVPVFAEYHAQGQLTGGFMLRSGCYKLCAYAGRSPQLFDLVDDPEELTDLAGDAAYAEVLDRLQTELAMIIDIDEVDRRARADQAERTVVARR</sequence>
<evidence type="ECO:0000313" key="5">
    <source>
        <dbReference type="Proteomes" id="UP000199103"/>
    </source>
</evidence>
<evidence type="ECO:0000256" key="2">
    <source>
        <dbReference type="ARBA" id="ARBA00022801"/>
    </source>
</evidence>
<dbReference type="STRING" id="630515.SAMN04489812_4621"/>
<dbReference type="PANTHER" id="PTHR45953:SF1">
    <property type="entry name" value="IDURONATE 2-SULFATASE"/>
    <property type="match status" value="1"/>
</dbReference>
<dbReference type="AlphaFoldDB" id="A0A1H1YJR5"/>
<dbReference type="Pfam" id="PF00884">
    <property type="entry name" value="Sulfatase"/>
    <property type="match status" value="1"/>
</dbReference>
<dbReference type="OrthoDB" id="9777306at2"/>
<dbReference type="EMBL" id="LT629772">
    <property type="protein sequence ID" value="SDT21697.1"/>
    <property type="molecule type" value="Genomic_DNA"/>
</dbReference>
<dbReference type="GO" id="GO:0046872">
    <property type="term" value="F:metal ion binding"/>
    <property type="evidence" value="ECO:0007669"/>
    <property type="project" value="UniProtKB-KW"/>
</dbReference>
<accession>A0A1H1YJR5</accession>
<organism evidence="4 5">
    <name type="scientific">Microlunatus soli</name>
    <dbReference type="NCBI Taxonomy" id="630515"/>
    <lineage>
        <taxon>Bacteria</taxon>
        <taxon>Bacillati</taxon>
        <taxon>Actinomycetota</taxon>
        <taxon>Actinomycetes</taxon>
        <taxon>Propionibacteriales</taxon>
        <taxon>Propionibacteriaceae</taxon>
        <taxon>Microlunatus</taxon>
    </lineage>
</organism>
<keyword evidence="2" id="KW-0378">Hydrolase</keyword>
<dbReference type="PANTHER" id="PTHR45953">
    <property type="entry name" value="IDURONATE 2-SULFATASE"/>
    <property type="match status" value="1"/>
</dbReference>
<gene>
    <name evidence="4" type="ORF">SAMN04489812_4621</name>
</gene>
<protein>
    <submittedName>
        <fullName evidence="4">Choline-sulfatase</fullName>
    </submittedName>
</protein>
<keyword evidence="1" id="KW-0479">Metal-binding</keyword>
<dbReference type="InterPro" id="IPR017850">
    <property type="entry name" value="Alkaline_phosphatase_core_sf"/>
</dbReference>
<evidence type="ECO:0000259" key="3">
    <source>
        <dbReference type="Pfam" id="PF00884"/>
    </source>
</evidence>
<evidence type="ECO:0000256" key="1">
    <source>
        <dbReference type="ARBA" id="ARBA00022723"/>
    </source>
</evidence>
<keyword evidence="5" id="KW-1185">Reference proteome</keyword>